<accession>A0ABR7WXD7</accession>
<dbReference type="PROSITE" id="PS51257">
    <property type="entry name" value="PROKAR_LIPOPROTEIN"/>
    <property type="match status" value="1"/>
</dbReference>
<feature type="transmembrane region" description="Helical" evidence="1">
    <location>
        <begin position="154"/>
        <end position="178"/>
    </location>
</feature>
<name>A0ABR7WXD7_9SPHI</name>
<feature type="transmembrane region" description="Helical" evidence="1">
    <location>
        <begin position="208"/>
        <end position="228"/>
    </location>
</feature>
<evidence type="ECO:0000256" key="1">
    <source>
        <dbReference type="SAM" id="Phobius"/>
    </source>
</evidence>
<organism evidence="2 3">
    <name type="scientific">Mucilaginibacter pankratovii</name>
    <dbReference type="NCBI Taxonomy" id="2772110"/>
    <lineage>
        <taxon>Bacteria</taxon>
        <taxon>Pseudomonadati</taxon>
        <taxon>Bacteroidota</taxon>
        <taxon>Sphingobacteriia</taxon>
        <taxon>Sphingobacteriales</taxon>
        <taxon>Sphingobacteriaceae</taxon>
        <taxon>Mucilaginibacter</taxon>
    </lineage>
</organism>
<keyword evidence="1" id="KW-0812">Transmembrane</keyword>
<dbReference type="EMBL" id="JACWMY010000015">
    <property type="protein sequence ID" value="MBD1366950.1"/>
    <property type="molecule type" value="Genomic_DNA"/>
</dbReference>
<dbReference type="Pfam" id="PF03929">
    <property type="entry name" value="PepSY_TM"/>
    <property type="match status" value="1"/>
</dbReference>
<evidence type="ECO:0000313" key="2">
    <source>
        <dbReference type="EMBL" id="MBD1366950.1"/>
    </source>
</evidence>
<protein>
    <submittedName>
        <fullName evidence="2">PepSY domain-containing protein</fullName>
    </submittedName>
</protein>
<dbReference type="PANTHER" id="PTHR34219">
    <property type="entry name" value="IRON-REGULATED INNER MEMBRANE PROTEIN-RELATED"/>
    <property type="match status" value="1"/>
</dbReference>
<keyword evidence="1" id="KW-1133">Transmembrane helix</keyword>
<sequence length="405" mass="46494">MQFWKRFKAVAAWLHLWLGLATGVVIVIVSVTGCVLVFEDELFDFFHRDLVEVKQTGQPKAVSELMAVAQRTLGKSKPITDIRINEDGHSYVFSASKVNKAKAITLSYFSQFKYRDDVYVNPYNGKVLGVIDVRYEFFNVTEQLHRQLLLVKPVGSVVIGCCVLIFLLMLVTGFILWLPKNLKQFKKNVTIKWGAKWKRVNYDLHNSFGFYVLPIAIVITVTGLTWSFKWWEKGIYQILGSKKPVVLVRKAPPVTPADTTGNHLDLMLATLQHKLEGNYRTIGLNLPDKGEHTMMAFVYLKNRTDGWRNLSYYYFDSRTGKLFDQLEHAKKPLGLKWRNSNKDIHTGRIYGLPTQLLALLAALICASLPITGFMIWWGKRKKTKKATPFRRRHLQQPVLQNAESQ</sequence>
<reference evidence="2 3" key="1">
    <citation type="submission" date="2020-09" db="EMBL/GenBank/DDBJ databases">
        <title>Novel species of Mucilaginibacter isolated from a glacier on the Tibetan Plateau.</title>
        <authorList>
            <person name="Liu Q."/>
            <person name="Xin Y.-H."/>
        </authorList>
    </citation>
    <scope>NUCLEOTIDE SEQUENCE [LARGE SCALE GENOMIC DNA]</scope>
    <source>
        <strain evidence="2 3">ZT4R22</strain>
    </source>
</reference>
<proteinExistence type="predicted"/>
<dbReference type="InterPro" id="IPR005625">
    <property type="entry name" value="PepSY-ass_TM"/>
</dbReference>
<keyword evidence="1" id="KW-0472">Membrane</keyword>
<feature type="transmembrane region" description="Helical" evidence="1">
    <location>
        <begin position="356"/>
        <end position="377"/>
    </location>
</feature>
<dbReference type="Proteomes" id="UP000606600">
    <property type="component" value="Unassembled WGS sequence"/>
</dbReference>
<keyword evidence="3" id="KW-1185">Reference proteome</keyword>
<dbReference type="PANTHER" id="PTHR34219:SF3">
    <property type="entry name" value="BLL7967 PROTEIN"/>
    <property type="match status" value="1"/>
</dbReference>
<evidence type="ECO:0000313" key="3">
    <source>
        <dbReference type="Proteomes" id="UP000606600"/>
    </source>
</evidence>
<feature type="transmembrane region" description="Helical" evidence="1">
    <location>
        <begin position="12"/>
        <end position="38"/>
    </location>
</feature>
<comment type="caution">
    <text evidence="2">The sequence shown here is derived from an EMBL/GenBank/DDBJ whole genome shotgun (WGS) entry which is preliminary data.</text>
</comment>
<gene>
    <name evidence="2" type="ORF">IDJ77_24275</name>
</gene>
<dbReference type="RefSeq" id="WP_191191582.1">
    <property type="nucleotide sequence ID" value="NZ_JACWMY010000015.1"/>
</dbReference>